<keyword evidence="1 2" id="KW-0808">Transferase</keyword>
<evidence type="ECO:0000256" key="1">
    <source>
        <dbReference type="ARBA" id="ARBA00022679"/>
    </source>
</evidence>
<evidence type="ECO:0000313" key="3">
    <source>
        <dbReference type="Proteomes" id="UP000320055"/>
    </source>
</evidence>
<dbReference type="Gene3D" id="3.40.50.2000">
    <property type="entry name" value="Glycogen Phosphorylase B"/>
    <property type="match status" value="2"/>
</dbReference>
<keyword evidence="3" id="KW-1185">Reference proteome</keyword>
<protein>
    <submittedName>
        <fullName evidence="2">Glycosyl transferase group 1</fullName>
    </submittedName>
</protein>
<sequence length="234" mass="26090">MQWLEKFISQADILTTHNQFLQQRFGGIQIPNGKDTDLFDPTKYNSQDSKIKYGLADHKILMFPGAPRPYKGVEDVLIALEQLNRPDIRLAIVGGSPYDDYDRQLQENYGKWMIKLPRSPIHQMPEIVAAADVIVVPQRDSSAAKAQFPLKLTDGMAMAKPILATTVGDIPQILADTGYLVAPNNSKAIAEAIELIFHDFAQAQAKGVSARQRCLENYSIDTMKKIIQPLIAQV</sequence>
<dbReference type="EMBL" id="CAACVJ010000015">
    <property type="protein sequence ID" value="VEP11642.1"/>
    <property type="molecule type" value="Genomic_DNA"/>
</dbReference>
<name>A0A563VJR5_9CYAN</name>
<gene>
    <name evidence="2" type="ORF">H1P_1110001</name>
</gene>
<dbReference type="GO" id="GO:0009103">
    <property type="term" value="P:lipopolysaccharide biosynthetic process"/>
    <property type="evidence" value="ECO:0007669"/>
    <property type="project" value="TreeGrafter"/>
</dbReference>
<organism evidence="2 3">
    <name type="scientific">Hyella patelloides LEGE 07179</name>
    <dbReference type="NCBI Taxonomy" id="945734"/>
    <lineage>
        <taxon>Bacteria</taxon>
        <taxon>Bacillati</taxon>
        <taxon>Cyanobacteriota</taxon>
        <taxon>Cyanophyceae</taxon>
        <taxon>Pleurocapsales</taxon>
        <taxon>Hyellaceae</taxon>
        <taxon>Hyella</taxon>
    </lineage>
</organism>
<accession>A0A563VJR5</accession>
<dbReference type="SUPFAM" id="SSF53756">
    <property type="entry name" value="UDP-Glycosyltransferase/glycogen phosphorylase"/>
    <property type="match status" value="1"/>
</dbReference>
<dbReference type="CDD" id="cd03801">
    <property type="entry name" value="GT4_PimA-like"/>
    <property type="match status" value="1"/>
</dbReference>
<dbReference type="GO" id="GO:0016757">
    <property type="term" value="F:glycosyltransferase activity"/>
    <property type="evidence" value="ECO:0007669"/>
    <property type="project" value="TreeGrafter"/>
</dbReference>
<proteinExistence type="predicted"/>
<dbReference type="Proteomes" id="UP000320055">
    <property type="component" value="Unassembled WGS sequence"/>
</dbReference>
<dbReference type="PANTHER" id="PTHR46401:SF2">
    <property type="entry name" value="GLYCOSYLTRANSFERASE WBBK-RELATED"/>
    <property type="match status" value="1"/>
</dbReference>
<dbReference type="AlphaFoldDB" id="A0A563VJR5"/>
<reference evidence="2 3" key="1">
    <citation type="submission" date="2019-01" db="EMBL/GenBank/DDBJ databases">
        <authorList>
            <person name="Brito A."/>
        </authorList>
    </citation>
    <scope>NUCLEOTIDE SEQUENCE [LARGE SCALE GENOMIC DNA]</scope>
    <source>
        <strain evidence="2">1</strain>
    </source>
</reference>
<dbReference type="PANTHER" id="PTHR46401">
    <property type="entry name" value="GLYCOSYLTRANSFERASE WBBK-RELATED"/>
    <property type="match status" value="1"/>
</dbReference>
<evidence type="ECO:0000313" key="2">
    <source>
        <dbReference type="EMBL" id="VEP11642.1"/>
    </source>
</evidence>
<dbReference type="Pfam" id="PF13692">
    <property type="entry name" value="Glyco_trans_1_4"/>
    <property type="match status" value="1"/>
</dbReference>